<dbReference type="InterPro" id="IPR001509">
    <property type="entry name" value="Epimerase_deHydtase"/>
</dbReference>
<gene>
    <name evidence="2" type="ORF">HZU40_32785</name>
</gene>
<feature type="domain" description="NAD-dependent epimerase/dehydratase" evidence="1">
    <location>
        <begin position="4"/>
        <end position="237"/>
    </location>
</feature>
<dbReference type="AlphaFoldDB" id="A0A7G8PER0"/>
<dbReference type="RefSeq" id="WP_187097107.1">
    <property type="nucleotide sequence ID" value="NZ_CP059894.1"/>
</dbReference>
<reference evidence="2 3" key="1">
    <citation type="submission" date="2020-07" db="EMBL/GenBank/DDBJ databases">
        <title>Draft genome sequence of four isobutane-metabolizing strains capable of cometabolically degrading diverse ether contaminants.</title>
        <authorList>
            <person name="Chen W."/>
            <person name="Faulkner N."/>
            <person name="Smith C."/>
            <person name="Hyman M."/>
        </authorList>
    </citation>
    <scope>NUCLEOTIDE SEQUENCE [LARGE SCALE GENOMIC DNA]</scope>
    <source>
        <strain evidence="2 3">2A</strain>
    </source>
</reference>
<evidence type="ECO:0000313" key="3">
    <source>
        <dbReference type="Proteomes" id="UP000515498"/>
    </source>
</evidence>
<protein>
    <submittedName>
        <fullName evidence="2">NAD-dependent epimerase/dehydratase family protein</fullName>
    </submittedName>
</protein>
<name>A0A7G8PER0_9MYCO</name>
<dbReference type="KEGG" id="mflu:HZU40_32785"/>
<dbReference type="EMBL" id="CP059894">
    <property type="protein sequence ID" value="QNJ92826.1"/>
    <property type="molecule type" value="Genomic_DNA"/>
</dbReference>
<dbReference type="Pfam" id="PF01370">
    <property type="entry name" value="Epimerase"/>
    <property type="match status" value="1"/>
</dbReference>
<dbReference type="PANTHER" id="PTHR43245">
    <property type="entry name" value="BIFUNCTIONAL POLYMYXIN RESISTANCE PROTEIN ARNA"/>
    <property type="match status" value="1"/>
</dbReference>
<dbReference type="InterPro" id="IPR036291">
    <property type="entry name" value="NAD(P)-bd_dom_sf"/>
</dbReference>
<dbReference type="Proteomes" id="UP000515498">
    <property type="component" value="Chromosome"/>
</dbReference>
<dbReference type="InterPro" id="IPR050177">
    <property type="entry name" value="Lipid_A_modif_metabolic_enz"/>
</dbReference>
<evidence type="ECO:0000259" key="1">
    <source>
        <dbReference type="Pfam" id="PF01370"/>
    </source>
</evidence>
<proteinExistence type="predicted"/>
<organism evidence="2 3">
    <name type="scientific">Mycolicibacterium fluoranthenivorans</name>
    <dbReference type="NCBI Taxonomy" id="258505"/>
    <lineage>
        <taxon>Bacteria</taxon>
        <taxon>Bacillati</taxon>
        <taxon>Actinomycetota</taxon>
        <taxon>Actinomycetes</taxon>
        <taxon>Mycobacteriales</taxon>
        <taxon>Mycobacteriaceae</taxon>
        <taxon>Mycolicibacterium</taxon>
    </lineage>
</organism>
<dbReference type="Gene3D" id="3.40.50.720">
    <property type="entry name" value="NAD(P)-binding Rossmann-like Domain"/>
    <property type="match status" value="1"/>
</dbReference>
<sequence length="308" mass="32753">MRSLVTGAAGFIGSTLVDRLLADGHQVIGIDNFTAGTVANLKDAMRWNERSPGQFRLICLDVQAPELAGVIAGANPDIIFHLAAQMDPQVSVLDPQFDARSNVLGTINLCEASRRSGVRRIVYAGCRDARYGIGAGRPPEGSGRTNPVSPHGVAKVAAEMYLCAYAEMYDLAPLCLALGSVYGPRQNHRGPGNAIAALASAMIAGGSQIRGWDDIRAGDYVYVDDAVDALVRAGHAPVQITGMCDISTGTPTRCPLEWTPLVDLPDGIARTVRWLTDLTATDPTSECEELSRKKISAERISHSVDLVG</sequence>
<dbReference type="PANTHER" id="PTHR43245:SF13">
    <property type="entry name" value="UDP-D-APIOSE_UDP-D-XYLOSE SYNTHASE 2"/>
    <property type="match status" value="1"/>
</dbReference>
<accession>A0A7G8PER0</accession>
<evidence type="ECO:0000313" key="2">
    <source>
        <dbReference type="EMBL" id="QNJ92826.1"/>
    </source>
</evidence>
<dbReference type="SUPFAM" id="SSF51735">
    <property type="entry name" value="NAD(P)-binding Rossmann-fold domains"/>
    <property type="match status" value="1"/>
</dbReference>